<organism evidence="2 3">
    <name type="scientific">Trichuris suis</name>
    <name type="common">pig whipworm</name>
    <dbReference type="NCBI Taxonomy" id="68888"/>
    <lineage>
        <taxon>Eukaryota</taxon>
        <taxon>Metazoa</taxon>
        <taxon>Ecdysozoa</taxon>
        <taxon>Nematoda</taxon>
        <taxon>Enoplea</taxon>
        <taxon>Dorylaimia</taxon>
        <taxon>Trichinellida</taxon>
        <taxon>Trichuridae</taxon>
        <taxon>Trichuris</taxon>
    </lineage>
</organism>
<feature type="compositionally biased region" description="Polar residues" evidence="1">
    <location>
        <begin position="540"/>
        <end position="557"/>
    </location>
</feature>
<feature type="region of interest" description="Disordered" evidence="1">
    <location>
        <begin position="503"/>
        <end position="566"/>
    </location>
</feature>
<evidence type="ECO:0000313" key="3">
    <source>
        <dbReference type="Proteomes" id="UP000030764"/>
    </source>
</evidence>
<dbReference type="AlphaFoldDB" id="A0A085MA45"/>
<feature type="region of interest" description="Disordered" evidence="1">
    <location>
        <begin position="398"/>
        <end position="440"/>
    </location>
</feature>
<proteinExistence type="predicted"/>
<feature type="compositionally biased region" description="Basic and acidic residues" evidence="1">
    <location>
        <begin position="503"/>
        <end position="520"/>
    </location>
</feature>
<feature type="compositionally biased region" description="Polar residues" evidence="1">
    <location>
        <begin position="521"/>
        <end position="530"/>
    </location>
</feature>
<gene>
    <name evidence="2" type="ORF">M513_05110</name>
</gene>
<dbReference type="Proteomes" id="UP000030764">
    <property type="component" value="Unassembled WGS sequence"/>
</dbReference>
<feature type="region of interest" description="Disordered" evidence="1">
    <location>
        <begin position="346"/>
        <end position="374"/>
    </location>
</feature>
<feature type="compositionally biased region" description="Low complexity" evidence="1">
    <location>
        <begin position="423"/>
        <end position="440"/>
    </location>
</feature>
<name>A0A085MA45_9BILA</name>
<accession>A0A085MA45</accession>
<dbReference type="EMBL" id="KL363211">
    <property type="protein sequence ID" value="KFD54091.1"/>
    <property type="molecule type" value="Genomic_DNA"/>
</dbReference>
<evidence type="ECO:0000256" key="1">
    <source>
        <dbReference type="SAM" id="MobiDB-lite"/>
    </source>
</evidence>
<reference evidence="2 3" key="1">
    <citation type="journal article" date="2014" name="Nat. Genet.">
        <title>Genome and transcriptome of the porcine whipworm Trichuris suis.</title>
        <authorList>
            <person name="Jex A.R."/>
            <person name="Nejsum P."/>
            <person name="Schwarz E.M."/>
            <person name="Hu L."/>
            <person name="Young N.D."/>
            <person name="Hall R.S."/>
            <person name="Korhonen P.K."/>
            <person name="Liao S."/>
            <person name="Thamsborg S."/>
            <person name="Xia J."/>
            <person name="Xu P."/>
            <person name="Wang S."/>
            <person name="Scheerlinck J.P."/>
            <person name="Hofmann A."/>
            <person name="Sternberg P.W."/>
            <person name="Wang J."/>
            <person name="Gasser R.B."/>
        </authorList>
    </citation>
    <scope>NUCLEOTIDE SEQUENCE [LARGE SCALE GENOMIC DNA]</scope>
    <source>
        <strain evidence="2">DCEP-RM93M</strain>
    </source>
</reference>
<protein>
    <submittedName>
        <fullName evidence="2">Uncharacterized protein</fullName>
    </submittedName>
</protein>
<feature type="compositionally biased region" description="Polar residues" evidence="1">
    <location>
        <begin position="407"/>
        <end position="422"/>
    </location>
</feature>
<sequence>MEQTMSNASALYDQFMQKSEQMLEMPAKFVQLAESATVVSAKIQQAVKSFAHFNGQLKDLADYFNQCEGAEKEFCRDIMTVHQTAIEIKTVRQHRGLYAEALQMEQTMSNASALYDQFMQKSEQMLEMPAKFVQLAESATVVSAKIQQAVKSFAHFNGQLKDLADYFNQCEGAEKEFCRDIMTVHQKFCLLQEEAKSLSERLVVTFAEPVVSDQKVYSAHVKHMITICSGVYVMNFNVKKSTKKLSCIKKKPLKWKADILRYKRLLKPVRRTMSMHDVGKNKYELFFLKALRDLSEDHTRQGSLFVERLCAAAVVQLPTEEVNVETRCRKEIQSVQKCHICIREPNDHTTSNLPGESKAAAEKTKSQTITEKPTTSVPQCSSVVSIFESTNKTALSSSLMRTKKSESSSNALVKNCSNSSSGKTATTVSSQSASTKVSSLVSGRQNKIQAAESKMSKLISLTKQQFEPEAKTKKPSYRRSTIASSRKVSLRYEDRIRRNCQSEEAERKRFCTSKPLKEQDNIQSSKTANFVSKIPRSKNAFKQSASERNSNSDTSVPRTVDNGHKRNIGANSKLICAGAFGREETLKEEKVSLIQEIDCRQNTLSSTTTPKRILKISPEEYGIMLGKKGDNGKRVVLMRDQSMETKGEERADAVINVSLQSD</sequence>
<keyword evidence="3" id="KW-1185">Reference proteome</keyword>
<evidence type="ECO:0000313" key="2">
    <source>
        <dbReference type="EMBL" id="KFD54091.1"/>
    </source>
</evidence>
<feature type="region of interest" description="Disordered" evidence="1">
    <location>
        <begin position="466"/>
        <end position="485"/>
    </location>
</feature>